<feature type="active site" evidence="1">
    <location>
        <position position="178"/>
    </location>
</feature>
<dbReference type="STRING" id="1798374.A2Z33_05955"/>
<dbReference type="Gene3D" id="1.10.3290.10">
    <property type="entry name" value="Fido-like domain"/>
    <property type="match status" value="1"/>
</dbReference>
<evidence type="ECO:0000313" key="4">
    <source>
        <dbReference type="EMBL" id="OGG04825.1"/>
    </source>
</evidence>
<dbReference type="PANTHER" id="PTHR13504:SF38">
    <property type="entry name" value="FIDO DOMAIN-CONTAINING PROTEIN"/>
    <property type="match status" value="1"/>
</dbReference>
<keyword evidence="2" id="KW-0067">ATP-binding</keyword>
<dbReference type="Pfam" id="PF02661">
    <property type="entry name" value="Fic"/>
    <property type="match status" value="1"/>
</dbReference>
<dbReference type="Proteomes" id="UP000178448">
    <property type="component" value="Unassembled WGS sequence"/>
</dbReference>
<comment type="caution">
    <text evidence="4">The sequence shown here is derived from an EMBL/GenBank/DDBJ whole genome shotgun (WGS) entry which is preliminary data.</text>
</comment>
<proteinExistence type="predicted"/>
<evidence type="ECO:0000313" key="5">
    <source>
        <dbReference type="Proteomes" id="UP000178448"/>
    </source>
</evidence>
<dbReference type="InterPro" id="IPR003812">
    <property type="entry name" value="Fido"/>
</dbReference>
<dbReference type="InterPro" id="IPR036597">
    <property type="entry name" value="Fido-like_dom_sf"/>
</dbReference>
<dbReference type="PROSITE" id="PS51459">
    <property type="entry name" value="FIDO"/>
    <property type="match status" value="1"/>
</dbReference>
<feature type="binding site" evidence="2">
    <location>
        <begin position="182"/>
        <end position="189"/>
    </location>
    <ligand>
        <name>ATP</name>
        <dbReference type="ChEBI" id="CHEBI:30616"/>
    </ligand>
</feature>
<evidence type="ECO:0000256" key="1">
    <source>
        <dbReference type="PIRSR" id="PIRSR640198-1"/>
    </source>
</evidence>
<organism evidence="4 5">
    <name type="scientific">Candidatus Gottesmanbacteria bacterium RBG_16_52_11</name>
    <dbReference type="NCBI Taxonomy" id="1798374"/>
    <lineage>
        <taxon>Bacteria</taxon>
        <taxon>Candidatus Gottesmaniibacteriota</taxon>
    </lineage>
</organism>
<name>A0A1F5YXG5_9BACT</name>
<evidence type="ECO:0000256" key="2">
    <source>
        <dbReference type="PIRSR" id="PIRSR640198-2"/>
    </source>
</evidence>
<dbReference type="GO" id="GO:0005524">
    <property type="term" value="F:ATP binding"/>
    <property type="evidence" value="ECO:0007669"/>
    <property type="project" value="UniProtKB-KW"/>
</dbReference>
<dbReference type="PANTHER" id="PTHR13504">
    <property type="entry name" value="FIDO DOMAIN-CONTAINING PROTEIN DDB_G0283145"/>
    <property type="match status" value="1"/>
</dbReference>
<sequence>MKFPPIYSLTPQINSLLYEIDVLKAAYSLHPVPTEREILLRRKTLLKSSLYSARIEGNNLNTDDLDNLDLTSEDREKTEIANLVSAYEKLPGLTVGALSEDTITLLHRIVLTGISPDAGHLRTDESAIYNQSGTAAYLTPAPRTIPFYLTGLYDYVNRSTDPIPVVTGTAHIWIEKIHPFSDGNGRVGRLLSALILMKGGYDFGGLVPLEEYLDAHRDAYYFKLGRDRQDVTEFIGFFLNALLEQARISLKLAREPEKADPYAHLLPRRGEIMRIIRDHRMVSFDFLSRRFRAVPQRTLHYDLAQLVKSGLIRKMGSTRGVQYGVAE</sequence>
<dbReference type="AlphaFoldDB" id="A0A1F5YXG5"/>
<dbReference type="SUPFAM" id="SSF140931">
    <property type="entry name" value="Fic-like"/>
    <property type="match status" value="1"/>
</dbReference>
<dbReference type="EMBL" id="MFJD01000001">
    <property type="protein sequence ID" value="OGG04825.1"/>
    <property type="molecule type" value="Genomic_DNA"/>
</dbReference>
<keyword evidence="2" id="KW-0547">Nucleotide-binding</keyword>
<gene>
    <name evidence="4" type="ORF">A2Z33_05955</name>
</gene>
<evidence type="ECO:0000259" key="3">
    <source>
        <dbReference type="PROSITE" id="PS51459"/>
    </source>
</evidence>
<dbReference type="InterPro" id="IPR040198">
    <property type="entry name" value="Fido_containing"/>
</dbReference>
<reference evidence="4 5" key="1">
    <citation type="journal article" date="2016" name="Nat. Commun.">
        <title>Thousands of microbial genomes shed light on interconnected biogeochemical processes in an aquifer system.</title>
        <authorList>
            <person name="Anantharaman K."/>
            <person name="Brown C.T."/>
            <person name="Hug L.A."/>
            <person name="Sharon I."/>
            <person name="Castelle C.J."/>
            <person name="Probst A.J."/>
            <person name="Thomas B.C."/>
            <person name="Singh A."/>
            <person name="Wilkins M.J."/>
            <person name="Karaoz U."/>
            <person name="Brodie E.L."/>
            <person name="Williams K.H."/>
            <person name="Hubbard S.S."/>
            <person name="Banfield J.F."/>
        </authorList>
    </citation>
    <scope>NUCLEOTIDE SEQUENCE [LARGE SCALE GENOMIC DNA]</scope>
</reference>
<protein>
    <recommendedName>
        <fullName evidence="3">Fido domain-containing protein</fullName>
    </recommendedName>
</protein>
<feature type="domain" description="Fido" evidence="3">
    <location>
        <begin position="98"/>
        <end position="240"/>
    </location>
</feature>
<accession>A0A1F5YXG5</accession>